<dbReference type="InterPro" id="IPR006175">
    <property type="entry name" value="YjgF/YER057c/UK114"/>
</dbReference>
<dbReference type="NCBIfam" id="TIGR00004">
    <property type="entry name" value="Rid family detoxifying hydrolase"/>
    <property type="match status" value="1"/>
</dbReference>
<dbReference type="InterPro" id="IPR035959">
    <property type="entry name" value="RutC-like_sf"/>
</dbReference>
<protein>
    <submittedName>
        <fullName evidence="2">Aminoacrylate peracid reductase</fullName>
    </submittedName>
</protein>
<evidence type="ECO:0000313" key="3">
    <source>
        <dbReference type="Proteomes" id="UP000334923"/>
    </source>
</evidence>
<evidence type="ECO:0000256" key="1">
    <source>
        <dbReference type="ARBA" id="ARBA00010552"/>
    </source>
</evidence>
<dbReference type="CDD" id="cd00448">
    <property type="entry name" value="YjgF_YER057c_UK114_family"/>
    <property type="match status" value="1"/>
</dbReference>
<dbReference type="Pfam" id="PF01042">
    <property type="entry name" value="Ribonuc_L-PSP"/>
    <property type="match status" value="1"/>
</dbReference>
<proteinExistence type="inferred from homology"/>
<name>A0A5E6MDL2_9BACT</name>
<dbReference type="SUPFAM" id="SSF55298">
    <property type="entry name" value="YjgF-like"/>
    <property type="match status" value="1"/>
</dbReference>
<evidence type="ECO:0000313" key="2">
    <source>
        <dbReference type="EMBL" id="VVM07061.1"/>
    </source>
</evidence>
<comment type="similarity">
    <text evidence="1">Belongs to the RutC family.</text>
</comment>
<keyword evidence="3" id="KW-1185">Reference proteome</keyword>
<dbReference type="RefSeq" id="WP_142660367.1">
    <property type="nucleotide sequence ID" value="NZ_CABFVA020000080.1"/>
</dbReference>
<dbReference type="OrthoDB" id="9803101at2"/>
<dbReference type="PANTHER" id="PTHR11803">
    <property type="entry name" value="2-IMINOBUTANOATE/2-IMINOPROPANOATE DEAMINASE RIDA"/>
    <property type="match status" value="1"/>
</dbReference>
<dbReference type="EMBL" id="CABFVA020000080">
    <property type="protein sequence ID" value="VVM07061.1"/>
    <property type="molecule type" value="Genomic_DNA"/>
</dbReference>
<dbReference type="AlphaFoldDB" id="A0A5E6MDL2"/>
<dbReference type="Proteomes" id="UP000334923">
    <property type="component" value="Unassembled WGS sequence"/>
</dbReference>
<gene>
    <name evidence="2" type="primary">rutC</name>
    <name evidence="2" type="ORF">MAMT_01533</name>
</gene>
<accession>A0A5E6MDL2</accession>
<dbReference type="GO" id="GO:0019239">
    <property type="term" value="F:deaminase activity"/>
    <property type="evidence" value="ECO:0007669"/>
    <property type="project" value="TreeGrafter"/>
</dbReference>
<dbReference type="Gene3D" id="3.30.1330.40">
    <property type="entry name" value="RutC-like"/>
    <property type="match status" value="1"/>
</dbReference>
<dbReference type="GO" id="GO:0005829">
    <property type="term" value="C:cytosol"/>
    <property type="evidence" value="ECO:0007669"/>
    <property type="project" value="TreeGrafter"/>
</dbReference>
<dbReference type="InterPro" id="IPR006056">
    <property type="entry name" value="RidA"/>
</dbReference>
<sequence>MPPKKAVLPSGLPAPIGPYSPGIAAADFCFVSGQLPLPPDGAPLPAGIEAQTEQAIRNLEAVLAAEGLTLSHVVKTSVFLADLDDFAAMNEVYARFFPLPRPARTVVEVSRLPRESRIEIEAIAHR</sequence>
<reference evidence="2 3" key="1">
    <citation type="submission" date="2019-09" db="EMBL/GenBank/DDBJ databases">
        <authorList>
            <person name="Cremers G."/>
        </authorList>
    </citation>
    <scope>NUCLEOTIDE SEQUENCE [LARGE SCALE GENOMIC DNA]</scope>
    <source>
        <strain evidence="2">4A</strain>
    </source>
</reference>
<dbReference type="PANTHER" id="PTHR11803:SF39">
    <property type="entry name" value="2-IMINOBUTANOATE_2-IMINOPROPANOATE DEAMINASE"/>
    <property type="match status" value="1"/>
</dbReference>
<organism evidence="2 3">
    <name type="scientific">Methylacidimicrobium tartarophylax</name>
    <dbReference type="NCBI Taxonomy" id="1041768"/>
    <lineage>
        <taxon>Bacteria</taxon>
        <taxon>Pseudomonadati</taxon>
        <taxon>Verrucomicrobiota</taxon>
        <taxon>Methylacidimicrobium</taxon>
    </lineage>
</organism>
<dbReference type="FunFam" id="3.30.1330.40:FF:000001">
    <property type="entry name" value="L-PSP family endoribonuclease"/>
    <property type="match status" value="1"/>
</dbReference>